<dbReference type="InterPro" id="IPR006652">
    <property type="entry name" value="Kelch_1"/>
</dbReference>
<dbReference type="AlphaFoldDB" id="A0A4C1VF74"/>
<dbReference type="OrthoDB" id="45365at2759"/>
<evidence type="ECO:0000313" key="5">
    <source>
        <dbReference type="Proteomes" id="UP000299102"/>
    </source>
</evidence>
<evidence type="ECO:0000256" key="3">
    <source>
        <dbReference type="SAM" id="MobiDB-lite"/>
    </source>
</evidence>
<dbReference type="InterPro" id="IPR015915">
    <property type="entry name" value="Kelch-typ_b-propeller"/>
</dbReference>
<feature type="region of interest" description="Disordered" evidence="3">
    <location>
        <begin position="137"/>
        <end position="168"/>
    </location>
</feature>
<dbReference type="EMBL" id="BGZK01000331">
    <property type="protein sequence ID" value="GBP37220.1"/>
    <property type="molecule type" value="Genomic_DNA"/>
</dbReference>
<dbReference type="SMART" id="SM00612">
    <property type="entry name" value="Kelch"/>
    <property type="match status" value="2"/>
</dbReference>
<evidence type="ECO:0000256" key="2">
    <source>
        <dbReference type="ARBA" id="ARBA00022737"/>
    </source>
</evidence>
<comment type="caution">
    <text evidence="4">The sequence shown here is derived from an EMBL/GenBank/DDBJ whole genome shotgun (WGS) entry which is preliminary data.</text>
</comment>
<dbReference type="Pfam" id="PF01344">
    <property type="entry name" value="Kelch_1"/>
    <property type="match status" value="2"/>
</dbReference>
<gene>
    <name evidence="4" type="primary">Klhdc8b</name>
    <name evidence="4" type="ORF">EVAR_35653_1</name>
</gene>
<dbReference type="STRING" id="151549.A0A4C1VF74"/>
<accession>A0A4C1VF74</accession>
<dbReference type="PANTHER" id="PTHR45632">
    <property type="entry name" value="LD33804P"/>
    <property type="match status" value="1"/>
</dbReference>
<evidence type="ECO:0000256" key="1">
    <source>
        <dbReference type="ARBA" id="ARBA00022441"/>
    </source>
</evidence>
<keyword evidence="5" id="KW-1185">Reference proteome</keyword>
<dbReference type="PANTHER" id="PTHR45632:SF3">
    <property type="entry name" value="KELCH-LIKE PROTEIN 32"/>
    <property type="match status" value="1"/>
</dbReference>
<proteinExistence type="predicted"/>
<keyword evidence="2" id="KW-0677">Repeat</keyword>
<dbReference type="Proteomes" id="UP000299102">
    <property type="component" value="Unassembled WGS sequence"/>
</dbReference>
<organism evidence="4 5">
    <name type="scientific">Eumeta variegata</name>
    <name type="common">Bagworm moth</name>
    <name type="synonym">Eumeta japonica</name>
    <dbReference type="NCBI Taxonomy" id="151549"/>
    <lineage>
        <taxon>Eukaryota</taxon>
        <taxon>Metazoa</taxon>
        <taxon>Ecdysozoa</taxon>
        <taxon>Arthropoda</taxon>
        <taxon>Hexapoda</taxon>
        <taxon>Insecta</taxon>
        <taxon>Pterygota</taxon>
        <taxon>Neoptera</taxon>
        <taxon>Endopterygota</taxon>
        <taxon>Lepidoptera</taxon>
        <taxon>Glossata</taxon>
        <taxon>Ditrysia</taxon>
        <taxon>Tineoidea</taxon>
        <taxon>Psychidae</taxon>
        <taxon>Oiketicinae</taxon>
        <taxon>Eumeta</taxon>
    </lineage>
</organism>
<dbReference type="SUPFAM" id="SSF50965">
    <property type="entry name" value="Galactose oxidase, central domain"/>
    <property type="match status" value="1"/>
</dbReference>
<keyword evidence="1" id="KW-0880">Kelch repeat</keyword>
<reference evidence="4 5" key="1">
    <citation type="journal article" date="2019" name="Commun. Biol.">
        <title>The bagworm genome reveals a unique fibroin gene that provides high tensile strength.</title>
        <authorList>
            <person name="Kono N."/>
            <person name="Nakamura H."/>
            <person name="Ohtoshi R."/>
            <person name="Tomita M."/>
            <person name="Numata K."/>
            <person name="Arakawa K."/>
        </authorList>
    </citation>
    <scope>NUCLEOTIDE SEQUENCE [LARGE SCALE GENOMIC DNA]</scope>
</reference>
<dbReference type="Gene3D" id="2.120.10.80">
    <property type="entry name" value="Kelch-type beta propeller"/>
    <property type="match status" value="1"/>
</dbReference>
<evidence type="ECO:0000313" key="4">
    <source>
        <dbReference type="EMBL" id="GBP37220.1"/>
    </source>
</evidence>
<dbReference type="InterPro" id="IPR011043">
    <property type="entry name" value="Gal_Oxase/kelch_b-propeller"/>
</dbReference>
<sequence length="245" mass="26605">MNENTLRLFARRVGRDHGSGMDHASCFNAKRESRSANKRSMAPTRCRDDNTSFRGAMYIVGGETPDDDCTNDVLRYAPARGEWRRLRPLLPAGDDGRVADGAAVVHGQNLYVVGGWKERKQLISAVSYYNLETRQAQPPRRALTGGFRTPSVRRPSRSASCRPKSPAADERSCADIGVLLQEQSHLVHEMSVPRAYCAAGVLGGALVVAGGHETNSVELYDLAAGQWRAGPALPENRAYAGAAVL</sequence>
<name>A0A4C1VF74_EUMVA</name>
<protein>
    <submittedName>
        <fullName evidence="4">Kelch domain-containing protein 8B</fullName>
    </submittedName>
</protein>